<comment type="similarity">
    <text evidence="1">Belongs to the esterase D family.</text>
</comment>
<dbReference type="InterPro" id="IPR000801">
    <property type="entry name" value="Esterase-like"/>
</dbReference>
<evidence type="ECO:0000256" key="2">
    <source>
        <dbReference type="ARBA" id="ARBA00022801"/>
    </source>
</evidence>
<name>A0A0C6P5E8_BORBO</name>
<evidence type="ECO:0000313" key="5">
    <source>
        <dbReference type="EMBL" id="CCJ53491.1"/>
    </source>
</evidence>
<dbReference type="Gene3D" id="3.40.50.1820">
    <property type="entry name" value="alpha/beta hydrolase"/>
    <property type="match status" value="1"/>
</dbReference>
<evidence type="ECO:0000256" key="4">
    <source>
        <dbReference type="SAM" id="SignalP"/>
    </source>
</evidence>
<dbReference type="InterPro" id="IPR052558">
    <property type="entry name" value="Siderophore_Hydrolase_D"/>
</dbReference>
<feature type="chain" id="PRO_5002200467" evidence="4">
    <location>
        <begin position="27"/>
        <end position="303"/>
    </location>
</feature>
<dbReference type="RefSeq" id="WP_015064124.1">
    <property type="nucleotide sequence ID" value="NC_019382.1"/>
</dbReference>
<reference evidence="5 6" key="1">
    <citation type="journal article" date="2012" name="BMC Genomics">
        <title>Comparative genomics of the classical Bordetella subspecies: the evolution and exchange of virulence-associated diversity amongst closely related pathogens.</title>
        <authorList>
            <person name="Park J."/>
            <person name="Zhang Y."/>
            <person name="Buboltz A.M."/>
            <person name="Zhang X."/>
            <person name="Schuster S.C."/>
            <person name="Ahuja U."/>
            <person name="Liu M."/>
            <person name="Miller J.F."/>
            <person name="Sebaihia M."/>
            <person name="Bentley S.D."/>
            <person name="Parkhill J."/>
            <person name="Harvill E.T."/>
        </authorList>
    </citation>
    <scope>NUCLEOTIDE SEQUENCE [LARGE SCALE GENOMIC DNA]</scope>
    <source>
        <strain evidence="5 6">253</strain>
    </source>
</reference>
<dbReference type="EMBL" id="HE965806">
    <property type="protein sequence ID" value="CCJ53491.1"/>
    <property type="molecule type" value="Genomic_DNA"/>
</dbReference>
<dbReference type="PANTHER" id="PTHR40841:SF2">
    <property type="entry name" value="SIDEROPHORE-DEGRADING ESTERASE (EUROFUNG)"/>
    <property type="match status" value="1"/>
</dbReference>
<evidence type="ECO:0000256" key="3">
    <source>
        <dbReference type="SAM" id="MobiDB-lite"/>
    </source>
</evidence>
<keyword evidence="4" id="KW-0732">Signal</keyword>
<dbReference type="Pfam" id="PF00756">
    <property type="entry name" value="Esterase"/>
    <property type="match status" value="1"/>
</dbReference>
<dbReference type="InterPro" id="IPR029058">
    <property type="entry name" value="AB_hydrolase_fold"/>
</dbReference>
<evidence type="ECO:0000313" key="6">
    <source>
        <dbReference type="Proteomes" id="UP000007564"/>
    </source>
</evidence>
<feature type="region of interest" description="Disordered" evidence="3">
    <location>
        <begin position="130"/>
        <end position="150"/>
    </location>
</feature>
<gene>
    <name evidence="5" type="ORF">BN112_1574</name>
</gene>
<dbReference type="KEGG" id="bbh:BN112_1574"/>
<dbReference type="OrthoDB" id="9784036at2"/>
<dbReference type="HOGENOM" id="CLU_039834_3_2_4"/>
<organism evidence="5 6">
    <name type="scientific">Bordetella bronchiseptica 253</name>
    <dbReference type="NCBI Taxonomy" id="568707"/>
    <lineage>
        <taxon>Bacteria</taxon>
        <taxon>Pseudomonadati</taxon>
        <taxon>Pseudomonadota</taxon>
        <taxon>Betaproteobacteria</taxon>
        <taxon>Burkholderiales</taxon>
        <taxon>Alcaligenaceae</taxon>
        <taxon>Bordetella</taxon>
    </lineage>
</organism>
<protein>
    <submittedName>
        <fullName evidence="5">Putative exported protein</fullName>
    </submittedName>
</protein>
<dbReference type="AlphaFoldDB" id="A0A0C6P5E8"/>
<dbReference type="SUPFAM" id="SSF53474">
    <property type="entry name" value="alpha/beta-Hydrolases"/>
    <property type="match status" value="1"/>
</dbReference>
<dbReference type="GeneID" id="56478101"/>
<keyword evidence="2" id="KW-0378">Hydrolase</keyword>
<dbReference type="Proteomes" id="UP000007564">
    <property type="component" value="Chromosome"/>
</dbReference>
<accession>A0A0C6P5E8</accession>
<evidence type="ECO:0000256" key="1">
    <source>
        <dbReference type="ARBA" id="ARBA00005622"/>
    </source>
</evidence>
<sequence>MATALLPRRAAPWLLAAALLPAASRAQPAAVPSEPPERARARLGVLGLVQQTVLARGGGLRNVRLTVAVPAGQPPAAGWPVIYMLDGGAALQALAQANRADLARQAVLVGIGYDSPGRIDGQARAWDYTPALPGTGVHGTPDPRSPQRRNGGAEAWLEFIETRVKPWVAGTTRVDTGRQTLYGHSYGGLFVLHTLLARPQTFQRYVAASPSLWWHAPYMMRRASDAGDFSHGAPTLHLMAGGAEMLRRPGAAPLATAGATTRLAAILAAKPGLSVTLREFPGLSHGAMLPASAQAAAELAAQP</sequence>
<dbReference type="PANTHER" id="PTHR40841">
    <property type="entry name" value="SIDEROPHORE TRIACETYLFUSARININE C ESTERASE"/>
    <property type="match status" value="1"/>
</dbReference>
<proteinExistence type="inferred from homology"/>
<feature type="signal peptide" evidence="4">
    <location>
        <begin position="1"/>
        <end position="26"/>
    </location>
</feature>
<dbReference type="GO" id="GO:0016788">
    <property type="term" value="F:hydrolase activity, acting on ester bonds"/>
    <property type="evidence" value="ECO:0007669"/>
    <property type="project" value="TreeGrafter"/>
</dbReference>